<accession>A0ACB8BQR2</accession>
<reference evidence="1" key="1">
    <citation type="journal article" date="2021" name="New Phytol.">
        <title>Evolutionary innovations through gain and loss of genes in the ectomycorrhizal Boletales.</title>
        <authorList>
            <person name="Wu G."/>
            <person name="Miyauchi S."/>
            <person name="Morin E."/>
            <person name="Kuo A."/>
            <person name="Drula E."/>
            <person name="Varga T."/>
            <person name="Kohler A."/>
            <person name="Feng B."/>
            <person name="Cao Y."/>
            <person name="Lipzen A."/>
            <person name="Daum C."/>
            <person name="Hundley H."/>
            <person name="Pangilinan J."/>
            <person name="Johnson J."/>
            <person name="Barry K."/>
            <person name="LaButti K."/>
            <person name="Ng V."/>
            <person name="Ahrendt S."/>
            <person name="Min B."/>
            <person name="Choi I.G."/>
            <person name="Park H."/>
            <person name="Plett J.M."/>
            <person name="Magnuson J."/>
            <person name="Spatafora J.W."/>
            <person name="Nagy L.G."/>
            <person name="Henrissat B."/>
            <person name="Grigoriev I.V."/>
            <person name="Yang Z.L."/>
            <person name="Xu J."/>
            <person name="Martin F.M."/>
        </authorList>
    </citation>
    <scope>NUCLEOTIDE SEQUENCE</scope>
    <source>
        <strain evidence="1">KUC20120723A-06</strain>
    </source>
</reference>
<protein>
    <submittedName>
        <fullName evidence="1">Uncharacterized protein</fullName>
    </submittedName>
</protein>
<comment type="caution">
    <text evidence="1">The sequence shown here is derived from an EMBL/GenBank/DDBJ whole genome shotgun (WGS) entry which is preliminary data.</text>
</comment>
<organism evidence="1 2">
    <name type="scientific">Leucogyrophana mollusca</name>
    <dbReference type="NCBI Taxonomy" id="85980"/>
    <lineage>
        <taxon>Eukaryota</taxon>
        <taxon>Fungi</taxon>
        <taxon>Dikarya</taxon>
        <taxon>Basidiomycota</taxon>
        <taxon>Agaricomycotina</taxon>
        <taxon>Agaricomycetes</taxon>
        <taxon>Agaricomycetidae</taxon>
        <taxon>Boletales</taxon>
        <taxon>Boletales incertae sedis</taxon>
        <taxon>Leucogyrophana</taxon>
    </lineage>
</organism>
<evidence type="ECO:0000313" key="1">
    <source>
        <dbReference type="EMBL" id="KAH7927573.1"/>
    </source>
</evidence>
<gene>
    <name evidence="1" type="ORF">BV22DRAFT_265940</name>
</gene>
<keyword evidence="2" id="KW-1185">Reference proteome</keyword>
<dbReference type="EMBL" id="MU266364">
    <property type="protein sequence ID" value="KAH7927573.1"/>
    <property type="molecule type" value="Genomic_DNA"/>
</dbReference>
<evidence type="ECO:0000313" key="2">
    <source>
        <dbReference type="Proteomes" id="UP000790709"/>
    </source>
</evidence>
<sequence>MPVWDRELSPTQIRRQAVLLPERVYVTWERTRTLYLGAMRLKCISYFEVSNLILAERSCRGCRPAAVIFVGAIQPSRPVRRLFGPIFNAKWYISSDLWMSLEASIVWQRYLSSISPPMSFPLLVIVTGSASRCHFQLISVIFSGISYHIAVFVATDITTTI</sequence>
<proteinExistence type="predicted"/>
<name>A0ACB8BQR2_9AGAM</name>
<dbReference type="Proteomes" id="UP000790709">
    <property type="component" value="Unassembled WGS sequence"/>
</dbReference>